<evidence type="ECO:0000256" key="1">
    <source>
        <dbReference type="ARBA" id="ARBA00022649"/>
    </source>
</evidence>
<evidence type="ECO:0008006" key="5">
    <source>
        <dbReference type="Google" id="ProtNLM"/>
    </source>
</evidence>
<protein>
    <recommendedName>
        <fullName evidence="5">DUF1778 domain-containing protein</fullName>
    </recommendedName>
</protein>
<dbReference type="Pfam" id="PF08681">
    <property type="entry name" value="TacA1"/>
    <property type="match status" value="1"/>
</dbReference>
<name>A0ABP9VBR6_9DEIO</name>
<dbReference type="InterPro" id="IPR014795">
    <property type="entry name" value="TacA_1-like"/>
</dbReference>
<sequence length="92" mass="10055">MTIPLKLQRLEARVSAEQKDVIARAAAASGLSITDFVVQSAYQAAMDSLARQRQWELSEQDARVFVDTLMNPPSPNAALRAAAKRSKERLGA</sequence>
<evidence type="ECO:0000256" key="2">
    <source>
        <dbReference type="ARBA" id="ARBA00049988"/>
    </source>
</evidence>
<dbReference type="SUPFAM" id="SSF47598">
    <property type="entry name" value="Ribbon-helix-helix"/>
    <property type="match status" value="1"/>
</dbReference>
<dbReference type="Proteomes" id="UP001458946">
    <property type="component" value="Unassembled WGS sequence"/>
</dbReference>
<dbReference type="PANTHER" id="PTHR35401:SF2">
    <property type="entry name" value="ABC-TYPE TRANSPORT SYSTEM"/>
    <property type="match status" value="1"/>
</dbReference>
<dbReference type="InterPro" id="IPR010985">
    <property type="entry name" value="Ribbon_hlx_hlx"/>
</dbReference>
<proteinExistence type="inferred from homology"/>
<accession>A0ABP9VBR6</accession>
<keyword evidence="1" id="KW-1277">Toxin-antitoxin system</keyword>
<gene>
    <name evidence="3" type="ORF">Dxin01_02425</name>
</gene>
<organism evidence="3 4">
    <name type="scientific">Deinococcus xinjiangensis</name>
    <dbReference type="NCBI Taxonomy" id="457454"/>
    <lineage>
        <taxon>Bacteria</taxon>
        <taxon>Thermotogati</taxon>
        <taxon>Deinococcota</taxon>
        <taxon>Deinococci</taxon>
        <taxon>Deinococcales</taxon>
        <taxon>Deinococcaceae</taxon>
        <taxon>Deinococcus</taxon>
    </lineage>
</organism>
<comment type="similarity">
    <text evidence="2">Belongs to the TacA antitoxin family.</text>
</comment>
<reference evidence="3 4" key="1">
    <citation type="submission" date="2024-02" db="EMBL/GenBank/DDBJ databases">
        <title>Deinococcus xinjiangensis NBRC 107630.</title>
        <authorList>
            <person name="Ichikawa N."/>
            <person name="Katano-Makiyama Y."/>
            <person name="Hidaka K."/>
        </authorList>
    </citation>
    <scope>NUCLEOTIDE SEQUENCE [LARGE SCALE GENOMIC DNA]</scope>
    <source>
        <strain evidence="3 4">NBRC 107630</strain>
    </source>
</reference>
<dbReference type="RefSeq" id="WP_353542651.1">
    <property type="nucleotide sequence ID" value="NZ_BAABRN010000028.1"/>
</dbReference>
<comment type="caution">
    <text evidence="3">The sequence shown here is derived from an EMBL/GenBank/DDBJ whole genome shotgun (WGS) entry which is preliminary data.</text>
</comment>
<dbReference type="EMBL" id="BAABRN010000028">
    <property type="protein sequence ID" value="GAA5502681.1"/>
    <property type="molecule type" value="Genomic_DNA"/>
</dbReference>
<evidence type="ECO:0000313" key="4">
    <source>
        <dbReference type="Proteomes" id="UP001458946"/>
    </source>
</evidence>
<evidence type="ECO:0000313" key="3">
    <source>
        <dbReference type="EMBL" id="GAA5502681.1"/>
    </source>
</evidence>
<keyword evidence="4" id="KW-1185">Reference proteome</keyword>
<dbReference type="PANTHER" id="PTHR35401">
    <property type="entry name" value="COPG FAMILY HELIX-TURN-HELIX PROTEIN-RELATED-RELATED"/>
    <property type="match status" value="1"/>
</dbReference>
<dbReference type="Gene3D" id="1.20.5.780">
    <property type="entry name" value="Single helix bin"/>
    <property type="match status" value="1"/>
</dbReference>